<protein>
    <submittedName>
        <fullName evidence="6">Transposase</fullName>
    </submittedName>
</protein>
<dbReference type="InterPro" id="IPR004291">
    <property type="entry name" value="Transposase_IS66_central"/>
</dbReference>
<feature type="domain" description="Transposase IS66 C-terminal" evidence="5">
    <location>
        <begin position="458"/>
        <end position="495"/>
    </location>
</feature>
<feature type="domain" description="Transposase IS66 central" evidence="2">
    <location>
        <begin position="166"/>
        <end position="451"/>
    </location>
</feature>
<dbReference type="OrthoDB" id="9800877at2"/>
<evidence type="ECO:0000313" key="6">
    <source>
        <dbReference type="EMBL" id="SDX90899.1"/>
    </source>
</evidence>
<gene>
    <name evidence="6" type="ORF">SAMN04488238_1412</name>
</gene>
<dbReference type="Pfam" id="PF13817">
    <property type="entry name" value="DDE_Tnp_IS66_C"/>
    <property type="match status" value="1"/>
</dbReference>
<keyword evidence="7" id="KW-1185">Reference proteome</keyword>
<dbReference type="PANTHER" id="PTHR33678:SF1">
    <property type="entry name" value="BLL1576 PROTEIN"/>
    <property type="match status" value="1"/>
</dbReference>
<reference evidence="6 7" key="1">
    <citation type="submission" date="2016-10" db="EMBL/GenBank/DDBJ databases">
        <authorList>
            <person name="de Groot N.N."/>
        </authorList>
    </citation>
    <scope>NUCLEOTIDE SEQUENCE [LARGE SCALE GENOMIC DNA]</scope>
    <source>
        <strain evidence="6 7">CGMCC 1.8894</strain>
    </source>
</reference>
<dbReference type="InterPro" id="IPR024474">
    <property type="entry name" value="Znf_dom_IS66"/>
</dbReference>
<feature type="compositionally biased region" description="Basic and acidic residues" evidence="1">
    <location>
        <begin position="77"/>
        <end position="96"/>
    </location>
</feature>
<evidence type="ECO:0000256" key="1">
    <source>
        <dbReference type="SAM" id="MobiDB-lite"/>
    </source>
</evidence>
<dbReference type="STRING" id="564137.SAMN04488238_1412"/>
<sequence>MLDVAKSLPEDPDELRQFTALLLAEVKSQAMLIEKLRHQLAGQRNHRFGTSSENIEQLQLALETSEIAVAKMTAKLRLPDEEPKDKPKRRPIPDHIPRMEVELTPGDDDCAQCGGGLRRLGEDVTEELEYIPGRFIVNRIVRPRFACSGCEAFTQAALPSRPIERGRPGPGLLAHVLVNKYADHLPLYRQSGIFERDGIDIDRSTLADWVGKSTALLEPLADAIGRHVLAGQAIFADDTPVKMLAPGAGKTATARLWAYGRDERPWGSDVPPASWYQFSPDRKGQHPKDHLARYQGWMHADGYAGFEDLYRSGDIREVACMAHVRRKFVDIHRAQGSAIADEAIRRIAQLYAVEKEARGSPPEQRVELRQAKAKPIFNNLETWLHAQLPSISGKSPLAGAIRYALARMARLRPYLDHGILELDNNTAERAMRSIAIGRKNYLFVGSQTGGKAAAIAYTLIETAKLNGIDPQAWLADTLARIPDYKINRVDDLLPWKNTP</sequence>
<evidence type="ECO:0000259" key="2">
    <source>
        <dbReference type="Pfam" id="PF03050"/>
    </source>
</evidence>
<feature type="domain" description="Transposase TnpC homeodomain" evidence="4">
    <location>
        <begin position="36"/>
        <end position="101"/>
    </location>
</feature>
<accession>A0A1H3FLA8</accession>
<dbReference type="Pfam" id="PF13005">
    <property type="entry name" value="zf-IS66"/>
    <property type="match status" value="1"/>
</dbReference>
<dbReference type="RefSeq" id="WP_092892834.1">
    <property type="nucleotide sequence ID" value="NZ_CP061500.1"/>
</dbReference>
<evidence type="ECO:0000259" key="4">
    <source>
        <dbReference type="Pfam" id="PF13007"/>
    </source>
</evidence>
<dbReference type="InterPro" id="IPR039552">
    <property type="entry name" value="IS66_C"/>
</dbReference>
<dbReference type="EMBL" id="FNOM01000041">
    <property type="protein sequence ID" value="SDX90899.1"/>
    <property type="molecule type" value="Genomic_DNA"/>
</dbReference>
<dbReference type="NCBIfam" id="NF033517">
    <property type="entry name" value="transpos_IS66"/>
    <property type="match status" value="1"/>
</dbReference>
<evidence type="ECO:0000313" key="7">
    <source>
        <dbReference type="Proteomes" id="UP000198539"/>
    </source>
</evidence>
<dbReference type="InterPro" id="IPR052344">
    <property type="entry name" value="Transposase-related"/>
</dbReference>
<feature type="region of interest" description="Disordered" evidence="1">
    <location>
        <begin position="75"/>
        <end position="96"/>
    </location>
</feature>
<feature type="domain" description="Transposase IS66 zinc-finger binding" evidence="3">
    <location>
        <begin position="108"/>
        <end position="151"/>
    </location>
</feature>
<dbReference type="PANTHER" id="PTHR33678">
    <property type="entry name" value="BLL1576 PROTEIN"/>
    <property type="match status" value="1"/>
</dbReference>
<dbReference type="Proteomes" id="UP000198539">
    <property type="component" value="Unassembled WGS sequence"/>
</dbReference>
<dbReference type="InterPro" id="IPR024463">
    <property type="entry name" value="Transposase_TnpC_homeodom"/>
</dbReference>
<evidence type="ECO:0000259" key="5">
    <source>
        <dbReference type="Pfam" id="PF13817"/>
    </source>
</evidence>
<dbReference type="Pfam" id="PF13007">
    <property type="entry name" value="LZ_Tnp_IS66"/>
    <property type="match status" value="1"/>
</dbReference>
<organism evidence="6 7">
    <name type="scientific">Roseicitreum antarcticum</name>
    <dbReference type="NCBI Taxonomy" id="564137"/>
    <lineage>
        <taxon>Bacteria</taxon>
        <taxon>Pseudomonadati</taxon>
        <taxon>Pseudomonadota</taxon>
        <taxon>Alphaproteobacteria</taxon>
        <taxon>Rhodobacterales</taxon>
        <taxon>Paracoccaceae</taxon>
        <taxon>Roseicitreum</taxon>
    </lineage>
</organism>
<proteinExistence type="predicted"/>
<dbReference type="AlphaFoldDB" id="A0A1H3FLA8"/>
<dbReference type="Pfam" id="PF03050">
    <property type="entry name" value="DDE_Tnp_IS66"/>
    <property type="match status" value="1"/>
</dbReference>
<evidence type="ECO:0000259" key="3">
    <source>
        <dbReference type="Pfam" id="PF13005"/>
    </source>
</evidence>
<name>A0A1H3FLA8_9RHOB</name>